<reference evidence="2 3" key="1">
    <citation type="submission" date="2019-09" db="EMBL/GenBank/DDBJ databases">
        <title>Draft genome of the ectomycorrhizal ascomycete Sphaerosporella brunnea.</title>
        <authorList>
            <consortium name="DOE Joint Genome Institute"/>
            <person name="Benucci G.M."/>
            <person name="Marozzi G."/>
            <person name="Antonielli L."/>
            <person name="Sanchez S."/>
            <person name="Marco P."/>
            <person name="Wang X."/>
            <person name="Falini L.B."/>
            <person name="Barry K."/>
            <person name="Haridas S."/>
            <person name="Lipzen A."/>
            <person name="Labutti K."/>
            <person name="Grigoriev I.V."/>
            <person name="Murat C."/>
            <person name="Martin F."/>
            <person name="Albertini E."/>
            <person name="Donnini D."/>
            <person name="Bonito G."/>
        </authorList>
    </citation>
    <scope>NUCLEOTIDE SEQUENCE [LARGE SCALE GENOMIC DNA]</scope>
    <source>
        <strain evidence="2 3">Sb_GMNB300</strain>
    </source>
</reference>
<evidence type="ECO:0000313" key="3">
    <source>
        <dbReference type="Proteomes" id="UP000326924"/>
    </source>
</evidence>
<proteinExistence type="predicted"/>
<comment type="caution">
    <text evidence="2">The sequence shown here is derived from an EMBL/GenBank/DDBJ whole genome shotgun (WGS) entry which is preliminary data.</text>
</comment>
<sequence length="616" mass="69525">MSYLDVEDEHGIVFLNHIHGLTENIFKRKMCNDVSMHLTRDGFQKEYEYWAALWDQSFKNPDAPYFVDVENLSIKIHPEDPGLDQTQRKEIIELKRGMIHDIKAQLREIIDQEQFPPTEKQRKAMYDLGYEYDMHDIYLVFIHYIKAEWNRRYEETQEPWDYPHYVPYFMKHCYDTLQELWTKRKAMALALSLVKRGLVSHGPLTETQLDNGHFQAVLNIHYHNELNERQLPSPQTEEDIQGSSGDLEGNLMDIGEAEIDANEDHMDSNEDQMDIDHEEIGTDQPDVSSGQIGEDVARDVIGTAEGIEGAEEALEASAHESARTISEEVAVKSSETLKPDRISEDQHETSETPETPPSRENAEEIERLRKESAKSTAMKETGIKEASTQGVQSSPSVDCSPLSTPPDSEDEKSKKATVQNTEGLDRSDGRQANLNDGNIEEVDLSGSEADYVTAKEDDEEESVCQEGASLCSNFSEFSAFSQDGEEMDQLLARAANSDTDSDTTDIGGPKSESMKSIYRPKNRSGSKRPREDDSELEEGEIVEETGYLTPTPKGSAEAAIQVDEVAEMANSPYALSSSEEEIEIREVNDDAASFPLAWFQYFEDEVDEEAVDLVKI</sequence>
<dbReference type="InParanoid" id="A0A5J5EUR9"/>
<accession>A0A5J5EUR9</accession>
<name>A0A5J5EUR9_9PEZI</name>
<dbReference type="Proteomes" id="UP000326924">
    <property type="component" value="Unassembled WGS sequence"/>
</dbReference>
<feature type="compositionally biased region" description="Basic and acidic residues" evidence="1">
    <location>
        <begin position="360"/>
        <end position="373"/>
    </location>
</feature>
<dbReference type="EMBL" id="VXIS01000114">
    <property type="protein sequence ID" value="KAA8903868.1"/>
    <property type="molecule type" value="Genomic_DNA"/>
</dbReference>
<gene>
    <name evidence="2" type="ORF">FN846DRAFT_907991</name>
</gene>
<keyword evidence="3" id="KW-1185">Reference proteome</keyword>
<feature type="region of interest" description="Disordered" evidence="1">
    <location>
        <begin position="315"/>
        <end position="466"/>
    </location>
</feature>
<evidence type="ECO:0000313" key="2">
    <source>
        <dbReference type="EMBL" id="KAA8903868.1"/>
    </source>
</evidence>
<evidence type="ECO:0000256" key="1">
    <source>
        <dbReference type="SAM" id="MobiDB-lite"/>
    </source>
</evidence>
<organism evidence="2 3">
    <name type="scientific">Sphaerosporella brunnea</name>
    <dbReference type="NCBI Taxonomy" id="1250544"/>
    <lineage>
        <taxon>Eukaryota</taxon>
        <taxon>Fungi</taxon>
        <taxon>Dikarya</taxon>
        <taxon>Ascomycota</taxon>
        <taxon>Pezizomycotina</taxon>
        <taxon>Pezizomycetes</taxon>
        <taxon>Pezizales</taxon>
        <taxon>Pyronemataceae</taxon>
        <taxon>Sphaerosporella</taxon>
    </lineage>
</organism>
<protein>
    <submittedName>
        <fullName evidence="2">Uncharacterized protein</fullName>
    </submittedName>
</protein>
<feature type="compositionally biased region" description="Acidic residues" evidence="1">
    <location>
        <begin position="532"/>
        <end position="543"/>
    </location>
</feature>
<feature type="compositionally biased region" description="Polar residues" evidence="1">
    <location>
        <begin position="386"/>
        <end position="406"/>
    </location>
</feature>
<feature type="compositionally biased region" description="Basic residues" evidence="1">
    <location>
        <begin position="518"/>
        <end position="527"/>
    </location>
</feature>
<dbReference type="AlphaFoldDB" id="A0A5J5EUR9"/>
<feature type="region of interest" description="Disordered" evidence="1">
    <location>
        <begin position="494"/>
        <end position="555"/>
    </location>
</feature>
<feature type="compositionally biased region" description="Basic and acidic residues" evidence="1">
    <location>
        <begin position="317"/>
        <end position="350"/>
    </location>
</feature>